<comment type="caution">
    <text evidence="4">The sequence shown here is derived from an EMBL/GenBank/DDBJ whole genome shotgun (WGS) entry which is preliminary data.</text>
</comment>
<protein>
    <recommendedName>
        <fullName evidence="2">Putative nickel insertion protein</fullName>
    </recommendedName>
</protein>
<dbReference type="Pfam" id="PF01969">
    <property type="entry name" value="Ni_insertion"/>
    <property type="match status" value="1"/>
</dbReference>
<accession>A0ABV0JDC1</accession>
<sequence>MSKLAYLECPTGIAGDMCLGALIHAGVSLEYLIEQLNRLGISDEYRLRAESVQRNGQQATKVHVDLRPNSSSEFVSEPVDQPYTTFVHSHSATEPAQAATHHHADSGYAHADQVHTHHGHSEHPHPHPNSQPSQPDGDEPQTKSHHRHARHLPEIERLIKAAQLPTRAEAWSLAVFQCLAVAEGAVHGIAPEQVHFHEVGATDAIVDIVGTCLGLDWLGIDHLYCSPMPTGGGIIRAAHGRLPVPTPAVLKLWEMRQVPIYNNGIDRELVTPTGAAIAVTLATRFGPPPTMTLQRVGLGAGSRDLSIPNMVRLWLGEGEASSTEAQQHWHSGDRPSHLAQDPELNKNNTSPLTLLPRERGAAGGERSGPPLETVEVLETQIDDLNPQAIGYVFNALLAAGALDVFTQAIAMKKSRPGVLLTAICHPEQVAACEAVMFRETSTLGIRRSTQQRRILAREIQRIQTDYGPVRVKVAWAGPGKEGAIANVQPEYEDCAQIAQQQNLPWREVHRVALQAWYLQQKKAASGGTIHTSPDRPYR</sequence>
<evidence type="ECO:0000256" key="3">
    <source>
        <dbReference type="SAM" id="MobiDB-lite"/>
    </source>
</evidence>
<gene>
    <name evidence="4" type="primary">larC</name>
    <name evidence="4" type="ORF">NC998_21860</name>
</gene>
<feature type="compositionally biased region" description="Basic and acidic residues" evidence="3">
    <location>
        <begin position="113"/>
        <end position="125"/>
    </location>
</feature>
<evidence type="ECO:0000313" key="4">
    <source>
        <dbReference type="EMBL" id="MEP0819750.1"/>
    </source>
</evidence>
<name>A0ABV0JDC1_9CYAN</name>
<evidence type="ECO:0000256" key="1">
    <source>
        <dbReference type="ARBA" id="ARBA00022596"/>
    </source>
</evidence>
<dbReference type="Gene3D" id="3.10.20.300">
    <property type="entry name" value="mk0293 like domain"/>
    <property type="match status" value="1"/>
</dbReference>
<dbReference type="RefSeq" id="WP_190441011.1">
    <property type="nucleotide sequence ID" value="NZ_JAMPKM010000016.1"/>
</dbReference>
<dbReference type="EMBL" id="JAMPKM010000016">
    <property type="protein sequence ID" value="MEP0819750.1"/>
    <property type="molecule type" value="Genomic_DNA"/>
</dbReference>
<proteinExistence type="inferred from homology"/>
<dbReference type="PANTHER" id="PTHR36566">
    <property type="entry name" value="NICKEL INSERTION PROTEIN-RELATED"/>
    <property type="match status" value="1"/>
</dbReference>
<evidence type="ECO:0000256" key="2">
    <source>
        <dbReference type="HAMAP-Rule" id="MF_01074"/>
    </source>
</evidence>
<keyword evidence="2" id="KW-0456">Lyase</keyword>
<keyword evidence="1 2" id="KW-0533">Nickel</keyword>
<dbReference type="HAMAP" id="MF_01074">
    <property type="entry name" value="LarC"/>
    <property type="match status" value="1"/>
</dbReference>
<dbReference type="PANTHER" id="PTHR36566:SF1">
    <property type="entry name" value="PYRIDINIUM-3,5-BISTHIOCARBOXYLIC ACID MONONUCLEOTIDE NICKEL INSERTION PROTEIN"/>
    <property type="match status" value="1"/>
</dbReference>
<dbReference type="InterPro" id="IPR002822">
    <property type="entry name" value="Ni_insertion"/>
</dbReference>
<feature type="region of interest" description="Disordered" evidence="3">
    <location>
        <begin position="322"/>
        <end position="369"/>
    </location>
</feature>
<dbReference type="Proteomes" id="UP001464891">
    <property type="component" value="Unassembled WGS sequence"/>
</dbReference>
<reference evidence="4 5" key="1">
    <citation type="submission" date="2022-04" db="EMBL/GenBank/DDBJ databases">
        <title>Positive selection, recombination, and allopatry shape intraspecific diversity of widespread and dominant cyanobacteria.</title>
        <authorList>
            <person name="Wei J."/>
            <person name="Shu W."/>
            <person name="Hu C."/>
        </authorList>
    </citation>
    <scope>NUCLEOTIDE SEQUENCE [LARGE SCALE GENOMIC DNA]</scope>
    <source>
        <strain evidence="4 5">GB2-A4</strain>
    </source>
</reference>
<organism evidence="4 5">
    <name type="scientific">Trichocoleus desertorum GB2-A4</name>
    <dbReference type="NCBI Taxonomy" id="2933944"/>
    <lineage>
        <taxon>Bacteria</taxon>
        <taxon>Bacillati</taxon>
        <taxon>Cyanobacteriota</taxon>
        <taxon>Cyanophyceae</taxon>
        <taxon>Leptolyngbyales</taxon>
        <taxon>Trichocoleusaceae</taxon>
        <taxon>Trichocoleus</taxon>
    </lineage>
</organism>
<keyword evidence="5" id="KW-1185">Reference proteome</keyword>
<evidence type="ECO:0000313" key="5">
    <source>
        <dbReference type="Proteomes" id="UP001464891"/>
    </source>
</evidence>
<comment type="similarity">
    <text evidence="2">Belongs to the LarC family.</text>
</comment>
<feature type="region of interest" description="Disordered" evidence="3">
    <location>
        <begin position="113"/>
        <end position="153"/>
    </location>
</feature>
<dbReference type="NCBIfam" id="TIGR00299">
    <property type="entry name" value="nickel pincer cofactor biosynthesis protein LarC"/>
    <property type="match status" value="1"/>
</dbReference>
<dbReference type="Gene3D" id="3.30.70.1380">
    <property type="entry name" value="Transcriptional regulatory protein pf0864 domain like"/>
    <property type="match status" value="1"/>
</dbReference>